<evidence type="ECO:0000313" key="10">
    <source>
        <dbReference type="EMBL" id="CAB3250830.1"/>
    </source>
</evidence>
<dbReference type="PROSITE" id="PS00763">
    <property type="entry name" value="GLUTATHIONE_PEROXID_2"/>
    <property type="match status" value="1"/>
</dbReference>
<comment type="catalytic activity">
    <reaction evidence="1">
        <text>2 glutathione + H2O2 = glutathione disulfide + 2 H2O</text>
        <dbReference type="Rhea" id="RHEA:16833"/>
        <dbReference type="ChEBI" id="CHEBI:15377"/>
        <dbReference type="ChEBI" id="CHEBI:16240"/>
        <dbReference type="ChEBI" id="CHEBI:57925"/>
        <dbReference type="ChEBI" id="CHEBI:58297"/>
        <dbReference type="EC" id="1.11.1.9"/>
    </reaction>
</comment>
<keyword evidence="8" id="KW-0732">Signal</keyword>
<sequence>MDFCRSILYFLALISLLMDSVLCGKGGFYSFKVQNIRGKQVSLEKYRGKVSLVVNLASECGYTHEHYQELAELQRDLVDKQKEPFTVLGFPCNQFGEQEPHDNSEIETFARQKYQATFPLFAKIDVHDHSANAAYKFLKENSGRAPTWNFWKYLLDGEGNVIEVWGPRVSVSSIRPDIIQAIDQLKSTHREL</sequence>
<dbReference type="PANTHER" id="PTHR11592:SF78">
    <property type="entry name" value="GLUTATHIONE PEROXIDASE"/>
    <property type="match status" value="1"/>
</dbReference>
<keyword evidence="5 7" id="KW-0560">Oxidoreductase</keyword>
<evidence type="ECO:0000256" key="7">
    <source>
        <dbReference type="RuleBase" id="RU000499"/>
    </source>
</evidence>
<gene>
    <name evidence="10" type="primary">Gpx7</name>
</gene>
<proteinExistence type="evidence at transcript level"/>
<dbReference type="EMBL" id="LR785583">
    <property type="protein sequence ID" value="CAB3250830.1"/>
    <property type="molecule type" value="mRNA"/>
</dbReference>
<dbReference type="GO" id="GO:0004602">
    <property type="term" value="F:glutathione peroxidase activity"/>
    <property type="evidence" value="ECO:0007669"/>
    <property type="project" value="UniProtKB-EC"/>
</dbReference>
<dbReference type="NCBIfam" id="TIGR02540">
    <property type="entry name" value="gpx7"/>
    <property type="match status" value="1"/>
</dbReference>
<accession>A0A6F9DEW3</accession>
<evidence type="ECO:0000256" key="5">
    <source>
        <dbReference type="ARBA" id="ARBA00023002"/>
    </source>
</evidence>
<name>A0A6F9DEW3_9ASCI</name>
<reference evidence="10" key="1">
    <citation type="submission" date="2020-04" db="EMBL/GenBank/DDBJ databases">
        <authorList>
            <person name="Neveu A P."/>
        </authorList>
    </citation>
    <scope>NUCLEOTIDE SEQUENCE</scope>
    <source>
        <tissue evidence="10">Whole embryo</tissue>
    </source>
</reference>
<dbReference type="InterPro" id="IPR000889">
    <property type="entry name" value="Glutathione_peroxidase"/>
</dbReference>
<evidence type="ECO:0000256" key="6">
    <source>
        <dbReference type="PIRSR" id="PIRSR000303-1"/>
    </source>
</evidence>
<feature type="domain" description="Thioredoxin" evidence="9">
    <location>
        <begin position="22"/>
        <end position="187"/>
    </location>
</feature>
<dbReference type="Pfam" id="PF00255">
    <property type="entry name" value="GSHPx"/>
    <property type="match status" value="1"/>
</dbReference>
<feature type="signal peptide" evidence="8">
    <location>
        <begin position="1"/>
        <end position="23"/>
    </location>
</feature>
<dbReference type="InterPro" id="IPR013376">
    <property type="entry name" value="Glut_perox_Gpx7"/>
</dbReference>
<dbReference type="InterPro" id="IPR036249">
    <property type="entry name" value="Thioredoxin-like_sf"/>
</dbReference>
<dbReference type="SUPFAM" id="SSF52833">
    <property type="entry name" value="Thioredoxin-like"/>
    <property type="match status" value="1"/>
</dbReference>
<organism evidence="10">
    <name type="scientific">Phallusia mammillata</name>
    <dbReference type="NCBI Taxonomy" id="59560"/>
    <lineage>
        <taxon>Eukaryota</taxon>
        <taxon>Metazoa</taxon>
        <taxon>Chordata</taxon>
        <taxon>Tunicata</taxon>
        <taxon>Ascidiacea</taxon>
        <taxon>Phlebobranchia</taxon>
        <taxon>Ascidiidae</taxon>
        <taxon>Phallusia</taxon>
    </lineage>
</organism>
<dbReference type="PRINTS" id="PR01011">
    <property type="entry name" value="GLUTPROXDASE"/>
</dbReference>
<feature type="chain" id="PRO_5026302428" description="Glutathione peroxidase" evidence="8">
    <location>
        <begin position="24"/>
        <end position="192"/>
    </location>
</feature>
<evidence type="ECO:0000256" key="2">
    <source>
        <dbReference type="ARBA" id="ARBA00006926"/>
    </source>
</evidence>
<protein>
    <recommendedName>
        <fullName evidence="3 7">Glutathione peroxidase</fullName>
    </recommendedName>
</protein>
<dbReference type="PIRSF" id="PIRSF000303">
    <property type="entry name" value="Glutathion_perox"/>
    <property type="match status" value="1"/>
</dbReference>
<evidence type="ECO:0000256" key="8">
    <source>
        <dbReference type="SAM" id="SignalP"/>
    </source>
</evidence>
<dbReference type="GO" id="GO:0033554">
    <property type="term" value="P:cellular response to stress"/>
    <property type="evidence" value="ECO:0007669"/>
    <property type="project" value="UniProtKB-ARBA"/>
</dbReference>
<dbReference type="PANTHER" id="PTHR11592">
    <property type="entry name" value="GLUTATHIONE PEROXIDASE"/>
    <property type="match status" value="1"/>
</dbReference>
<evidence type="ECO:0000256" key="4">
    <source>
        <dbReference type="ARBA" id="ARBA00022559"/>
    </source>
</evidence>
<keyword evidence="4 7" id="KW-0575">Peroxidase</keyword>
<comment type="similarity">
    <text evidence="2 7">Belongs to the glutathione peroxidase family.</text>
</comment>
<dbReference type="FunFam" id="3.40.30.10:FF:000049">
    <property type="entry name" value="Glutathione peroxidase"/>
    <property type="match status" value="1"/>
</dbReference>
<dbReference type="PROSITE" id="PS51355">
    <property type="entry name" value="GLUTATHIONE_PEROXID_3"/>
    <property type="match status" value="1"/>
</dbReference>
<feature type="active site" evidence="6">
    <location>
        <position position="60"/>
    </location>
</feature>
<dbReference type="GO" id="GO:0005783">
    <property type="term" value="C:endoplasmic reticulum"/>
    <property type="evidence" value="ECO:0007669"/>
    <property type="project" value="UniProtKB-ARBA"/>
</dbReference>
<dbReference type="InterPro" id="IPR013766">
    <property type="entry name" value="Thioredoxin_domain"/>
</dbReference>
<dbReference type="Gene3D" id="3.40.30.10">
    <property type="entry name" value="Glutaredoxin"/>
    <property type="match status" value="1"/>
</dbReference>
<evidence type="ECO:0000259" key="9">
    <source>
        <dbReference type="PROSITE" id="PS51352"/>
    </source>
</evidence>
<dbReference type="InterPro" id="IPR029760">
    <property type="entry name" value="GPX_CS"/>
</dbReference>
<dbReference type="GO" id="GO:0070013">
    <property type="term" value="C:intracellular organelle lumen"/>
    <property type="evidence" value="ECO:0007669"/>
    <property type="project" value="UniProtKB-ARBA"/>
</dbReference>
<dbReference type="CDD" id="cd00340">
    <property type="entry name" value="GSH_Peroxidase"/>
    <property type="match status" value="1"/>
</dbReference>
<dbReference type="PROSITE" id="PS51352">
    <property type="entry name" value="THIOREDOXIN_2"/>
    <property type="match status" value="1"/>
</dbReference>
<dbReference type="GO" id="GO:0006979">
    <property type="term" value="P:response to oxidative stress"/>
    <property type="evidence" value="ECO:0007669"/>
    <property type="project" value="InterPro"/>
</dbReference>
<dbReference type="AlphaFoldDB" id="A0A6F9DEW3"/>
<evidence type="ECO:0000256" key="1">
    <source>
        <dbReference type="ARBA" id="ARBA00000217"/>
    </source>
</evidence>
<evidence type="ECO:0000256" key="3">
    <source>
        <dbReference type="ARBA" id="ARBA00012310"/>
    </source>
</evidence>